<evidence type="ECO:0000313" key="9">
    <source>
        <dbReference type="Proteomes" id="UP000243006"/>
    </source>
</evidence>
<dbReference type="AlphaFoldDB" id="A0A1Y3E3L1"/>
<dbReference type="PROSITE" id="PS51721">
    <property type="entry name" value="G_CP"/>
    <property type="match status" value="1"/>
</dbReference>
<dbReference type="InterPro" id="IPR027417">
    <property type="entry name" value="P-loop_NTPase"/>
</dbReference>
<evidence type="ECO:0000313" key="8">
    <source>
        <dbReference type="EMBL" id="OUC39693.1"/>
    </source>
</evidence>
<evidence type="ECO:0000256" key="3">
    <source>
        <dbReference type="ARBA" id="ARBA00022741"/>
    </source>
</evidence>
<dbReference type="CDD" id="cd01857">
    <property type="entry name" value="HSR1_MMR1"/>
    <property type="match status" value="1"/>
</dbReference>
<name>A0A1Y3E3L1_9BILA</name>
<evidence type="ECO:0000256" key="6">
    <source>
        <dbReference type="ARBA" id="ARBA00040145"/>
    </source>
</evidence>
<keyword evidence="2" id="KW-0963">Cytoplasm</keyword>
<dbReference type="Gene3D" id="3.40.50.300">
    <property type="entry name" value="P-loop containing nucleotide triphosphate hydrolases"/>
    <property type="match status" value="1"/>
</dbReference>
<evidence type="ECO:0000256" key="5">
    <source>
        <dbReference type="ARBA" id="ARBA00023134"/>
    </source>
</evidence>
<dbReference type="PRINTS" id="PR00326">
    <property type="entry name" value="GTP1OBG"/>
</dbReference>
<dbReference type="InterPro" id="IPR043358">
    <property type="entry name" value="GNL1-like"/>
</dbReference>
<keyword evidence="4" id="KW-0378">Hydrolase</keyword>
<evidence type="ECO:0000256" key="4">
    <source>
        <dbReference type="ARBA" id="ARBA00022801"/>
    </source>
</evidence>
<accession>A0A1Y3E3L1</accession>
<dbReference type="PANTHER" id="PTHR45709">
    <property type="entry name" value="LARGE SUBUNIT GTPASE 1 HOMOLOG-RELATED"/>
    <property type="match status" value="1"/>
</dbReference>
<dbReference type="Pfam" id="PF01926">
    <property type="entry name" value="MMR_HSR1"/>
    <property type="match status" value="1"/>
</dbReference>
<dbReference type="InterPro" id="IPR006073">
    <property type="entry name" value="GTP-bd"/>
</dbReference>
<feature type="domain" description="CP-type G" evidence="7">
    <location>
        <begin position="152"/>
        <end position="318"/>
    </location>
</feature>
<dbReference type="EMBL" id="LVZM01023901">
    <property type="protein sequence ID" value="OUC39693.1"/>
    <property type="molecule type" value="Genomic_DNA"/>
</dbReference>
<protein>
    <recommendedName>
        <fullName evidence="6">Large subunit GTPase 1 homolog</fullName>
    </recommendedName>
</protein>
<dbReference type="GO" id="GO:0005829">
    <property type="term" value="C:cytosol"/>
    <property type="evidence" value="ECO:0007669"/>
    <property type="project" value="TreeGrafter"/>
</dbReference>
<dbReference type="GO" id="GO:0000054">
    <property type="term" value="P:ribosomal subunit export from nucleus"/>
    <property type="evidence" value="ECO:0007669"/>
    <property type="project" value="TreeGrafter"/>
</dbReference>
<dbReference type="InterPro" id="IPR030378">
    <property type="entry name" value="G_CP_dom"/>
</dbReference>
<reference evidence="8 9" key="1">
    <citation type="submission" date="2015-04" db="EMBL/GenBank/DDBJ databases">
        <title>Draft genome of the roundworm Trichinella nativa.</title>
        <authorList>
            <person name="Mitreva M."/>
        </authorList>
    </citation>
    <scope>NUCLEOTIDE SEQUENCE [LARGE SCALE GENOMIC DNA]</scope>
    <source>
        <strain evidence="8 9">ISS45</strain>
    </source>
</reference>
<dbReference type="GO" id="GO:0005525">
    <property type="term" value="F:GTP binding"/>
    <property type="evidence" value="ECO:0007669"/>
    <property type="project" value="UniProtKB-KW"/>
</dbReference>
<dbReference type="Proteomes" id="UP000243006">
    <property type="component" value="Unassembled WGS sequence"/>
</dbReference>
<dbReference type="PANTHER" id="PTHR45709:SF2">
    <property type="entry name" value="LARGE SUBUNIT GTPASE 1 HOMOLOG"/>
    <property type="match status" value="1"/>
</dbReference>
<organism evidence="8 9">
    <name type="scientific">Trichinella nativa</name>
    <dbReference type="NCBI Taxonomy" id="6335"/>
    <lineage>
        <taxon>Eukaryota</taxon>
        <taxon>Metazoa</taxon>
        <taxon>Ecdysozoa</taxon>
        <taxon>Nematoda</taxon>
        <taxon>Enoplea</taxon>
        <taxon>Dorylaimia</taxon>
        <taxon>Trichinellida</taxon>
        <taxon>Trichinellidae</taxon>
        <taxon>Trichinella</taxon>
    </lineage>
</organism>
<evidence type="ECO:0000259" key="7">
    <source>
        <dbReference type="PROSITE" id="PS51721"/>
    </source>
</evidence>
<proteinExistence type="predicted"/>
<keyword evidence="3" id="KW-0547">Nucleotide-binding</keyword>
<dbReference type="GO" id="GO:0003924">
    <property type="term" value="F:GTPase activity"/>
    <property type="evidence" value="ECO:0007669"/>
    <property type="project" value="InterPro"/>
</dbReference>
<gene>
    <name evidence="8" type="ORF">D917_04669</name>
</gene>
<sequence length="518" mass="58667">MKKKKKSRKVEAGHLLINHLIRRSAKSSCGHLYGNEAVQVPLRSITEETNLEEFFSRAELLGSTFAAERMNAIIVNNCLPNNTNQRDALYVPEDVESELKVPRRPDWHGAKTAESLAAEEQRIFTEWRCRLNALHAKSGLVLTPYEKNPDIWRQLWRVLEISDVVVQVLDARNPYMFRVPDLELYVKELSSEKKIFLLLNKADLISAHQRKLWANHFNSVQNISYAFCGEDISEEVDCAVRNEQELLSMFKSLRSDHSRPLVVGMVGYPNVGKSSTINKLLQRKKVAVSKTPGKTKHLQTLYLDDELILCDAPGLVFPAATFRREHMVLNGMLSSNVVSDYVTPVRQLCSVLPLYVFESIYGIVLSEEQQAAEQANPDNADVLLNALAYRRGFMSAKGLPDRSRSARQLIQDCVIGKLPYSSPPPDVDPKLYNDFSSFSVQRTASKLSTLNLLQRKNLIKAKITAEDVDREFFSSSSSGVHFRGRVPGSAMPVPVNSKKHYNRNKKEKLRRVYAHLDA</sequence>
<evidence type="ECO:0000256" key="1">
    <source>
        <dbReference type="ARBA" id="ARBA00004496"/>
    </source>
</evidence>
<dbReference type="SUPFAM" id="SSF52540">
    <property type="entry name" value="P-loop containing nucleoside triphosphate hydrolases"/>
    <property type="match status" value="1"/>
</dbReference>
<comment type="subcellular location">
    <subcellularLocation>
        <location evidence="1">Cytoplasm</location>
    </subcellularLocation>
</comment>
<keyword evidence="5" id="KW-0342">GTP-binding</keyword>
<comment type="caution">
    <text evidence="8">The sequence shown here is derived from an EMBL/GenBank/DDBJ whole genome shotgun (WGS) entry which is preliminary data.</text>
</comment>
<evidence type="ECO:0000256" key="2">
    <source>
        <dbReference type="ARBA" id="ARBA00022490"/>
    </source>
</evidence>